<proteinExistence type="predicted"/>
<gene>
    <name evidence="2" type="ORF">GCM10010994_55580</name>
</gene>
<protein>
    <submittedName>
        <fullName evidence="2">Uncharacterized protein</fullName>
    </submittedName>
</protein>
<dbReference type="AlphaFoldDB" id="A0A916UVL1"/>
<evidence type="ECO:0000256" key="1">
    <source>
        <dbReference type="SAM" id="MobiDB-lite"/>
    </source>
</evidence>
<comment type="caution">
    <text evidence="2">The sequence shown here is derived from an EMBL/GenBank/DDBJ whole genome shotgun (WGS) entry which is preliminary data.</text>
</comment>
<keyword evidence="3" id="KW-1185">Reference proteome</keyword>
<dbReference type="EMBL" id="BMGG01000011">
    <property type="protein sequence ID" value="GGC90666.1"/>
    <property type="molecule type" value="Genomic_DNA"/>
</dbReference>
<accession>A0A916UVL1</accession>
<dbReference type="Proteomes" id="UP000637002">
    <property type="component" value="Unassembled WGS sequence"/>
</dbReference>
<reference evidence="2" key="1">
    <citation type="journal article" date="2014" name="Int. J. Syst. Evol. Microbiol.">
        <title>Complete genome sequence of Corynebacterium casei LMG S-19264T (=DSM 44701T), isolated from a smear-ripened cheese.</title>
        <authorList>
            <consortium name="US DOE Joint Genome Institute (JGI-PGF)"/>
            <person name="Walter F."/>
            <person name="Albersmeier A."/>
            <person name="Kalinowski J."/>
            <person name="Ruckert C."/>
        </authorList>
    </citation>
    <scope>NUCLEOTIDE SEQUENCE</scope>
    <source>
        <strain evidence="2">CGMCC 1.12919</strain>
    </source>
</reference>
<organism evidence="2 3">
    <name type="scientific">Chelatococcus reniformis</name>
    <dbReference type="NCBI Taxonomy" id="1494448"/>
    <lineage>
        <taxon>Bacteria</taxon>
        <taxon>Pseudomonadati</taxon>
        <taxon>Pseudomonadota</taxon>
        <taxon>Alphaproteobacteria</taxon>
        <taxon>Hyphomicrobiales</taxon>
        <taxon>Chelatococcaceae</taxon>
        <taxon>Chelatococcus</taxon>
    </lineage>
</organism>
<reference evidence="2" key="2">
    <citation type="submission" date="2020-09" db="EMBL/GenBank/DDBJ databases">
        <authorList>
            <person name="Sun Q."/>
            <person name="Zhou Y."/>
        </authorList>
    </citation>
    <scope>NUCLEOTIDE SEQUENCE</scope>
    <source>
        <strain evidence="2">CGMCC 1.12919</strain>
    </source>
</reference>
<evidence type="ECO:0000313" key="2">
    <source>
        <dbReference type="EMBL" id="GGC90666.1"/>
    </source>
</evidence>
<dbReference type="RefSeq" id="WP_188612423.1">
    <property type="nucleotide sequence ID" value="NZ_BMGG01000011.1"/>
</dbReference>
<sequence>MAQKRFAMNGVELGDDELPVGPTPAPMADALPASVVEALRAGLIQQRAWIQHWRADKACGLPPTDDSLADAEAQITQALERQHAPA</sequence>
<feature type="region of interest" description="Disordered" evidence="1">
    <location>
        <begin position="1"/>
        <end position="25"/>
    </location>
</feature>
<evidence type="ECO:0000313" key="3">
    <source>
        <dbReference type="Proteomes" id="UP000637002"/>
    </source>
</evidence>
<name>A0A916UVL1_9HYPH</name>